<evidence type="ECO:0000313" key="2">
    <source>
        <dbReference type="EMBL" id="KAK4185789.1"/>
    </source>
</evidence>
<gene>
    <name evidence="2" type="ORF">QBC35DRAFT_476055</name>
</gene>
<dbReference type="EMBL" id="MU864440">
    <property type="protein sequence ID" value="KAK4185789.1"/>
    <property type="molecule type" value="Genomic_DNA"/>
</dbReference>
<keyword evidence="3" id="KW-1185">Reference proteome</keyword>
<proteinExistence type="predicted"/>
<reference evidence="2" key="2">
    <citation type="submission" date="2023-05" db="EMBL/GenBank/DDBJ databases">
        <authorList>
            <consortium name="Lawrence Berkeley National Laboratory"/>
            <person name="Steindorff A."/>
            <person name="Hensen N."/>
            <person name="Bonometti L."/>
            <person name="Westerberg I."/>
            <person name="Brannstrom I.O."/>
            <person name="Guillou S."/>
            <person name="Cros-Aarteil S."/>
            <person name="Calhoun S."/>
            <person name="Haridas S."/>
            <person name="Kuo A."/>
            <person name="Mondo S."/>
            <person name="Pangilinan J."/>
            <person name="Riley R."/>
            <person name="Labutti K."/>
            <person name="Andreopoulos B."/>
            <person name="Lipzen A."/>
            <person name="Chen C."/>
            <person name="Yanf M."/>
            <person name="Daum C."/>
            <person name="Ng V."/>
            <person name="Clum A."/>
            <person name="Ohm R."/>
            <person name="Martin F."/>
            <person name="Silar P."/>
            <person name="Natvig D."/>
            <person name="Lalanne C."/>
            <person name="Gautier V."/>
            <person name="Ament-Velasquez S.L."/>
            <person name="Kruys A."/>
            <person name="Hutchinson M.I."/>
            <person name="Powell A.J."/>
            <person name="Barry K."/>
            <person name="Miller A.N."/>
            <person name="Grigoriev I.V."/>
            <person name="Debuchy R."/>
            <person name="Gladieux P."/>
            <person name="Thoren M.H."/>
            <person name="Johannesson H."/>
        </authorList>
    </citation>
    <scope>NUCLEOTIDE SEQUENCE</scope>
    <source>
        <strain evidence="2">PSN309</strain>
    </source>
</reference>
<protein>
    <submittedName>
        <fullName evidence="2">Uncharacterized protein</fullName>
    </submittedName>
</protein>
<name>A0AAN6WPQ9_9PEZI</name>
<keyword evidence="1" id="KW-1133">Transmembrane helix</keyword>
<keyword evidence="1" id="KW-0812">Transmembrane</keyword>
<dbReference type="Proteomes" id="UP001302126">
    <property type="component" value="Unassembled WGS sequence"/>
</dbReference>
<comment type="caution">
    <text evidence="2">The sequence shown here is derived from an EMBL/GenBank/DDBJ whole genome shotgun (WGS) entry which is preliminary data.</text>
</comment>
<feature type="transmembrane region" description="Helical" evidence="1">
    <location>
        <begin position="57"/>
        <end position="78"/>
    </location>
</feature>
<evidence type="ECO:0000313" key="3">
    <source>
        <dbReference type="Proteomes" id="UP001302126"/>
    </source>
</evidence>
<keyword evidence="1" id="KW-0472">Membrane</keyword>
<sequence>MRSLSRARSSRIALTSVKVAVRVARIAVRSARTRGSRSATDDDILPRVARMAKTGSCLYFSGVAMKVDILLSVIYGYFNRCDGMLGGVKHLAVWDIDIIENGNISCQITPAKPSHTFVHF</sequence>
<organism evidence="2 3">
    <name type="scientific">Podospora australis</name>
    <dbReference type="NCBI Taxonomy" id="1536484"/>
    <lineage>
        <taxon>Eukaryota</taxon>
        <taxon>Fungi</taxon>
        <taxon>Dikarya</taxon>
        <taxon>Ascomycota</taxon>
        <taxon>Pezizomycotina</taxon>
        <taxon>Sordariomycetes</taxon>
        <taxon>Sordariomycetidae</taxon>
        <taxon>Sordariales</taxon>
        <taxon>Podosporaceae</taxon>
        <taxon>Podospora</taxon>
    </lineage>
</organism>
<reference evidence="2" key="1">
    <citation type="journal article" date="2023" name="Mol. Phylogenet. Evol.">
        <title>Genome-scale phylogeny and comparative genomics of the fungal order Sordariales.</title>
        <authorList>
            <person name="Hensen N."/>
            <person name="Bonometti L."/>
            <person name="Westerberg I."/>
            <person name="Brannstrom I.O."/>
            <person name="Guillou S."/>
            <person name="Cros-Aarteil S."/>
            <person name="Calhoun S."/>
            <person name="Haridas S."/>
            <person name="Kuo A."/>
            <person name="Mondo S."/>
            <person name="Pangilinan J."/>
            <person name="Riley R."/>
            <person name="LaButti K."/>
            <person name="Andreopoulos B."/>
            <person name="Lipzen A."/>
            <person name="Chen C."/>
            <person name="Yan M."/>
            <person name="Daum C."/>
            <person name="Ng V."/>
            <person name="Clum A."/>
            <person name="Steindorff A."/>
            <person name="Ohm R.A."/>
            <person name="Martin F."/>
            <person name="Silar P."/>
            <person name="Natvig D.O."/>
            <person name="Lalanne C."/>
            <person name="Gautier V."/>
            <person name="Ament-Velasquez S.L."/>
            <person name="Kruys A."/>
            <person name="Hutchinson M.I."/>
            <person name="Powell A.J."/>
            <person name="Barry K."/>
            <person name="Miller A.N."/>
            <person name="Grigoriev I.V."/>
            <person name="Debuchy R."/>
            <person name="Gladieux P."/>
            <person name="Hiltunen Thoren M."/>
            <person name="Johannesson H."/>
        </authorList>
    </citation>
    <scope>NUCLEOTIDE SEQUENCE</scope>
    <source>
        <strain evidence="2">PSN309</strain>
    </source>
</reference>
<accession>A0AAN6WPQ9</accession>
<evidence type="ECO:0000256" key="1">
    <source>
        <dbReference type="SAM" id="Phobius"/>
    </source>
</evidence>
<dbReference type="AlphaFoldDB" id="A0AAN6WPQ9"/>